<dbReference type="GO" id="GO:0003676">
    <property type="term" value="F:nucleic acid binding"/>
    <property type="evidence" value="ECO:0007669"/>
    <property type="project" value="InterPro"/>
</dbReference>
<evidence type="ECO:0000313" key="1">
    <source>
        <dbReference type="EMBL" id="EZA57639.1"/>
    </source>
</evidence>
<dbReference type="EMBL" id="KK107139">
    <property type="protein sequence ID" value="EZA57639.1"/>
    <property type="molecule type" value="Genomic_DNA"/>
</dbReference>
<reference evidence="1 2" key="1">
    <citation type="journal article" date="2014" name="Curr. Biol.">
        <title>The genome of the clonal raider ant Cerapachys biroi.</title>
        <authorList>
            <person name="Oxley P.R."/>
            <person name="Ji L."/>
            <person name="Fetter-Pruneda I."/>
            <person name="McKenzie S.K."/>
            <person name="Li C."/>
            <person name="Hu H."/>
            <person name="Zhang G."/>
            <person name="Kronauer D.J."/>
        </authorList>
    </citation>
    <scope>NUCLEOTIDE SEQUENCE [LARGE SCALE GENOMIC DNA]</scope>
</reference>
<sequence length="124" mass="14666">MNTDHYLGVPNRTWNRILRVWPEYREQGSWVVSAHNAPAHKSKIVRDFLARRSITVLKHPSYSLPVTSTFPPFILKTSLRTFDYYLFRSLQNNLNGKKFVSFEDLKNHISAFFDDKSNHIHILY</sequence>
<name>A0A026WRD4_OOCBI</name>
<gene>
    <name evidence="1" type="ORF">X777_00739</name>
</gene>
<dbReference type="Proteomes" id="UP000053097">
    <property type="component" value="Unassembled WGS sequence"/>
</dbReference>
<protein>
    <recommendedName>
        <fullName evidence="3">Tc1-like transposase DDE domain-containing protein</fullName>
    </recommendedName>
</protein>
<dbReference type="AlphaFoldDB" id="A0A026WRD4"/>
<accession>A0A026WRD4</accession>
<organism evidence="1 2">
    <name type="scientific">Ooceraea biroi</name>
    <name type="common">Clonal raider ant</name>
    <name type="synonym">Cerapachys biroi</name>
    <dbReference type="NCBI Taxonomy" id="2015173"/>
    <lineage>
        <taxon>Eukaryota</taxon>
        <taxon>Metazoa</taxon>
        <taxon>Ecdysozoa</taxon>
        <taxon>Arthropoda</taxon>
        <taxon>Hexapoda</taxon>
        <taxon>Insecta</taxon>
        <taxon>Pterygota</taxon>
        <taxon>Neoptera</taxon>
        <taxon>Endopterygota</taxon>
        <taxon>Hymenoptera</taxon>
        <taxon>Apocrita</taxon>
        <taxon>Aculeata</taxon>
        <taxon>Formicoidea</taxon>
        <taxon>Formicidae</taxon>
        <taxon>Dorylinae</taxon>
        <taxon>Ooceraea</taxon>
    </lineage>
</organism>
<keyword evidence="2" id="KW-1185">Reference proteome</keyword>
<evidence type="ECO:0000313" key="2">
    <source>
        <dbReference type="Proteomes" id="UP000053097"/>
    </source>
</evidence>
<dbReference type="InterPro" id="IPR036397">
    <property type="entry name" value="RNaseH_sf"/>
</dbReference>
<dbReference type="Gene3D" id="3.30.420.10">
    <property type="entry name" value="Ribonuclease H-like superfamily/Ribonuclease H"/>
    <property type="match status" value="1"/>
</dbReference>
<proteinExistence type="predicted"/>
<evidence type="ECO:0008006" key="3">
    <source>
        <dbReference type="Google" id="ProtNLM"/>
    </source>
</evidence>